<protein>
    <submittedName>
        <fullName evidence="1">Uncharacterized protein</fullName>
    </submittedName>
</protein>
<dbReference type="Proteomes" id="UP000094385">
    <property type="component" value="Unassembled WGS sequence"/>
</dbReference>
<evidence type="ECO:0000313" key="1">
    <source>
        <dbReference type="EMBL" id="ODQ69670.1"/>
    </source>
</evidence>
<organism evidence="1 2">
    <name type="scientific">Lipomyces starkeyi NRRL Y-11557</name>
    <dbReference type="NCBI Taxonomy" id="675824"/>
    <lineage>
        <taxon>Eukaryota</taxon>
        <taxon>Fungi</taxon>
        <taxon>Dikarya</taxon>
        <taxon>Ascomycota</taxon>
        <taxon>Saccharomycotina</taxon>
        <taxon>Lipomycetes</taxon>
        <taxon>Lipomycetales</taxon>
        <taxon>Lipomycetaceae</taxon>
        <taxon>Lipomyces</taxon>
    </lineage>
</organism>
<dbReference type="EMBL" id="KV454303">
    <property type="protein sequence ID" value="ODQ69670.1"/>
    <property type="molecule type" value="Genomic_DNA"/>
</dbReference>
<sequence length="52" mass="5489">MALVGPIKVEVSASCLALPHTIGSAFGTTFKRFSVNAGECYLKFSKRVTASP</sequence>
<reference evidence="1 2" key="1">
    <citation type="journal article" date="2016" name="Proc. Natl. Acad. Sci. U.S.A.">
        <title>Comparative genomics of biotechnologically important yeasts.</title>
        <authorList>
            <person name="Riley R."/>
            <person name="Haridas S."/>
            <person name="Wolfe K.H."/>
            <person name="Lopes M.R."/>
            <person name="Hittinger C.T."/>
            <person name="Goeker M."/>
            <person name="Salamov A.A."/>
            <person name="Wisecaver J.H."/>
            <person name="Long T.M."/>
            <person name="Calvey C.H."/>
            <person name="Aerts A.L."/>
            <person name="Barry K.W."/>
            <person name="Choi C."/>
            <person name="Clum A."/>
            <person name="Coughlan A.Y."/>
            <person name="Deshpande S."/>
            <person name="Douglass A.P."/>
            <person name="Hanson S.J."/>
            <person name="Klenk H.-P."/>
            <person name="LaButti K.M."/>
            <person name="Lapidus A."/>
            <person name="Lindquist E.A."/>
            <person name="Lipzen A.M."/>
            <person name="Meier-Kolthoff J.P."/>
            <person name="Ohm R.A."/>
            <person name="Otillar R.P."/>
            <person name="Pangilinan J.L."/>
            <person name="Peng Y."/>
            <person name="Rokas A."/>
            <person name="Rosa C.A."/>
            <person name="Scheuner C."/>
            <person name="Sibirny A.A."/>
            <person name="Slot J.C."/>
            <person name="Stielow J.B."/>
            <person name="Sun H."/>
            <person name="Kurtzman C.P."/>
            <person name="Blackwell M."/>
            <person name="Grigoriev I.V."/>
            <person name="Jeffries T.W."/>
        </authorList>
    </citation>
    <scope>NUCLEOTIDE SEQUENCE [LARGE SCALE GENOMIC DNA]</scope>
    <source>
        <strain evidence="1 2">NRRL Y-11557</strain>
    </source>
</reference>
<name>A0A1E3PWG4_LIPST</name>
<proteinExistence type="predicted"/>
<dbReference type="AlphaFoldDB" id="A0A1E3PWG4"/>
<accession>A0A1E3PWG4</accession>
<evidence type="ECO:0000313" key="2">
    <source>
        <dbReference type="Proteomes" id="UP000094385"/>
    </source>
</evidence>
<keyword evidence="2" id="KW-1185">Reference proteome</keyword>
<gene>
    <name evidence="1" type="ORF">LIPSTDRAFT_75951</name>
</gene>